<organism evidence="1 2">
    <name type="scientific">Romanomermis culicivorax</name>
    <name type="common">Nematode worm</name>
    <dbReference type="NCBI Taxonomy" id="13658"/>
    <lineage>
        <taxon>Eukaryota</taxon>
        <taxon>Metazoa</taxon>
        <taxon>Ecdysozoa</taxon>
        <taxon>Nematoda</taxon>
        <taxon>Enoplea</taxon>
        <taxon>Dorylaimia</taxon>
        <taxon>Mermithida</taxon>
        <taxon>Mermithoidea</taxon>
        <taxon>Mermithidae</taxon>
        <taxon>Romanomermis</taxon>
    </lineage>
</organism>
<name>A0A915IPI2_ROMCU</name>
<protein>
    <submittedName>
        <fullName evidence="2">Uncharacterized protein</fullName>
    </submittedName>
</protein>
<proteinExistence type="predicted"/>
<sequence>MGLWEFEDFATEEKSQVECMVTRVIGASYQQHIKWKIWSTGLVGFVHFTFADWYVPLCARSAAAGHGRTKEETGS</sequence>
<evidence type="ECO:0000313" key="2">
    <source>
        <dbReference type="WBParaSite" id="nRc.2.0.1.t16098-RA"/>
    </source>
</evidence>
<keyword evidence="1" id="KW-1185">Reference proteome</keyword>
<evidence type="ECO:0000313" key="1">
    <source>
        <dbReference type="Proteomes" id="UP000887565"/>
    </source>
</evidence>
<accession>A0A915IPI2</accession>
<dbReference type="WBParaSite" id="nRc.2.0.1.t16098-RA">
    <property type="protein sequence ID" value="nRc.2.0.1.t16098-RA"/>
    <property type="gene ID" value="nRc.2.0.1.g16098"/>
</dbReference>
<dbReference type="Proteomes" id="UP000887565">
    <property type="component" value="Unplaced"/>
</dbReference>
<dbReference type="AlphaFoldDB" id="A0A915IPI2"/>
<reference evidence="2" key="1">
    <citation type="submission" date="2022-11" db="UniProtKB">
        <authorList>
            <consortium name="WormBaseParasite"/>
        </authorList>
    </citation>
    <scope>IDENTIFICATION</scope>
</reference>